<dbReference type="KEGG" id="taer:GT409_04705"/>
<dbReference type="SUPFAM" id="SSF48403">
    <property type="entry name" value="Ankyrin repeat"/>
    <property type="match status" value="1"/>
</dbReference>
<dbReference type="EMBL" id="CP047593">
    <property type="protein sequence ID" value="QHI68777.1"/>
    <property type="molecule type" value="Genomic_DNA"/>
</dbReference>
<reference evidence="1 2" key="1">
    <citation type="submission" date="2020-01" db="EMBL/GenBank/DDBJ databases">
        <title>Ponticoccus aerotolerans gen. nov., sp. nov., an anaerobic bacterium and proposal of Ponticoccusceae fam. nov., Ponticoccusles ord. nov. and Ponticoccuse classis nov. in the phylum Kiritimatiellaeota.</title>
        <authorList>
            <person name="Zhou L.Y."/>
            <person name="Du Z.J."/>
        </authorList>
    </citation>
    <scope>NUCLEOTIDE SEQUENCE [LARGE SCALE GENOMIC DNA]</scope>
    <source>
        <strain evidence="1 2">S-5007</strain>
    </source>
</reference>
<dbReference type="InterPro" id="IPR036770">
    <property type="entry name" value="Ankyrin_rpt-contain_sf"/>
</dbReference>
<dbReference type="Proteomes" id="UP000464954">
    <property type="component" value="Chromosome"/>
</dbReference>
<dbReference type="AlphaFoldDB" id="A0A6P1M4L4"/>
<evidence type="ECO:0000313" key="2">
    <source>
        <dbReference type="Proteomes" id="UP000464954"/>
    </source>
</evidence>
<keyword evidence="2" id="KW-1185">Reference proteome</keyword>
<organism evidence="1 2">
    <name type="scientific">Tichowtungia aerotolerans</name>
    <dbReference type="NCBI Taxonomy" id="2697043"/>
    <lineage>
        <taxon>Bacteria</taxon>
        <taxon>Pseudomonadati</taxon>
        <taxon>Kiritimatiellota</taxon>
        <taxon>Tichowtungiia</taxon>
        <taxon>Tichowtungiales</taxon>
        <taxon>Tichowtungiaceae</taxon>
        <taxon>Tichowtungia</taxon>
    </lineage>
</organism>
<sequence length="413" mass="47274">MSHPIFNKTSEGGEGNDRAFLSISHHCNCGAIPRKTFERHVPIEYSFRMKRFASREDIKPFLNLVWSGHLFEVQDWIRDGKPVNPPLFTPKKPRVKGPLEYAMLSGFYCMVQVLLDAGANVVEPSINDPLAFRAIYHAVDDRRMDLIELLVKHGADVRDVQWETILHTWSPEIIRYCIEHGADLEDEFNPIAYGFQKKIRPVLGIYKTYEKQVPDLKRQINIALRYHTEKKNQKWASLLLWAGADPYDIGPEDYTEYTDYDRRAIGIALQDGWDWFFKQIKTLVPSEEYAANFLYAACRSDKAHMLTTLINAGFINAMNAEDSTKMLSERMIAASHSRHKGCFCVESLGLLFANGAKWTPTFEQIRDTRRSMLGGRAAGVQSVVSLLKKHKVATKEVIRELTRTPSINKLLHA</sequence>
<protein>
    <submittedName>
        <fullName evidence="1">Uncharacterized protein</fullName>
    </submittedName>
</protein>
<proteinExistence type="predicted"/>
<name>A0A6P1M4L4_9BACT</name>
<evidence type="ECO:0000313" key="1">
    <source>
        <dbReference type="EMBL" id="QHI68777.1"/>
    </source>
</evidence>
<dbReference type="Gene3D" id="1.25.40.20">
    <property type="entry name" value="Ankyrin repeat-containing domain"/>
    <property type="match status" value="1"/>
</dbReference>
<dbReference type="RefSeq" id="WP_160627419.1">
    <property type="nucleotide sequence ID" value="NZ_CP047593.1"/>
</dbReference>
<accession>A0A6P1M4L4</accession>
<gene>
    <name evidence="1" type="ORF">GT409_04705</name>
</gene>